<dbReference type="RefSeq" id="WP_153338540.1">
    <property type="nucleotide sequence ID" value="NZ_WEGI01000001.1"/>
</dbReference>
<name>A0A7K0DH16_9NOCA</name>
<reference evidence="2 3" key="1">
    <citation type="submission" date="2019-10" db="EMBL/GenBank/DDBJ databases">
        <title>Nocardia macrotermitis sp. nov. and Nocardia aurantia sp. nov., isolated from the gut of fungus growing-termite Macrotermes natalensis.</title>
        <authorList>
            <person name="Benndorf R."/>
            <person name="Schwitalla J."/>
            <person name="Martin K."/>
            <person name="De Beer W."/>
            <person name="Kaster A.-K."/>
            <person name="Vollmers J."/>
            <person name="Poulsen M."/>
            <person name="Beemelmanns C."/>
        </authorList>
    </citation>
    <scope>NUCLEOTIDE SEQUENCE [LARGE SCALE GENOMIC DNA]</scope>
    <source>
        <strain evidence="2 3">RB56</strain>
    </source>
</reference>
<dbReference type="AlphaFoldDB" id="A0A7K0DH16"/>
<protein>
    <submittedName>
        <fullName evidence="2">Uncharacterized protein</fullName>
    </submittedName>
</protein>
<accession>A0A7K0DH16</accession>
<feature type="compositionally biased region" description="Basic and acidic residues" evidence="1">
    <location>
        <begin position="1"/>
        <end position="11"/>
    </location>
</feature>
<evidence type="ECO:0000256" key="1">
    <source>
        <dbReference type="SAM" id="MobiDB-lite"/>
    </source>
</evidence>
<dbReference type="Proteomes" id="UP000431401">
    <property type="component" value="Unassembled WGS sequence"/>
</dbReference>
<feature type="region of interest" description="Disordered" evidence="1">
    <location>
        <begin position="1"/>
        <end position="28"/>
    </location>
</feature>
<sequence length="263" mass="28735">MGQDRRHSDNCDRDDDAVDGDTVGDAIDNNEERELELVREVVLTRRRVDGSVLAALTLGAELLDHSSPAVTAARAAQILAAHAVDEVEVGSDPRGALCTDIARDHDRARRIGLIRHRCDTDDDSRRRQRTALLCEVRADLLEVVRRCGRFRLDGVAFADGISEGLCAATDKLVIGADMDTYHAWQRGMVLKISEEPTHSGPPRAMATVDAGPGRGPLTVEWDTCERRLALVARMARAGVSPIVICDRLLADLSVASPLRFSLR</sequence>
<gene>
    <name evidence="2" type="ORF">NRB56_01200</name>
</gene>
<dbReference type="EMBL" id="WEGI01000001">
    <property type="protein sequence ID" value="MQY24572.1"/>
    <property type="molecule type" value="Genomic_DNA"/>
</dbReference>
<keyword evidence="3" id="KW-1185">Reference proteome</keyword>
<organism evidence="2 3">
    <name type="scientific">Nocardia aurantia</name>
    <dbReference type="NCBI Taxonomy" id="2585199"/>
    <lineage>
        <taxon>Bacteria</taxon>
        <taxon>Bacillati</taxon>
        <taxon>Actinomycetota</taxon>
        <taxon>Actinomycetes</taxon>
        <taxon>Mycobacteriales</taxon>
        <taxon>Nocardiaceae</taxon>
        <taxon>Nocardia</taxon>
    </lineage>
</organism>
<dbReference type="OrthoDB" id="4539804at2"/>
<evidence type="ECO:0000313" key="2">
    <source>
        <dbReference type="EMBL" id="MQY24572.1"/>
    </source>
</evidence>
<proteinExistence type="predicted"/>
<evidence type="ECO:0000313" key="3">
    <source>
        <dbReference type="Proteomes" id="UP000431401"/>
    </source>
</evidence>
<comment type="caution">
    <text evidence="2">The sequence shown here is derived from an EMBL/GenBank/DDBJ whole genome shotgun (WGS) entry which is preliminary data.</text>
</comment>